<evidence type="ECO:0000313" key="2">
    <source>
        <dbReference type="Proteomes" id="UP001148662"/>
    </source>
</evidence>
<name>A0ACC1RX96_9APHY</name>
<sequence length="640" mass="73165">MSKRGLKRKHLTTTVQFVFDEQEVTQSKSFIHVDTISKDRRRVSRKDLPIFLPPSPTKKGTARLEGLSDPDIPPQDLFDDGEVTQITPQQSVRTPRKRRQDFVTTEHDAFLTDWTKHTDEFLAEILRLEGLRGLRPQCSKCGDSNTIIRCSDCMDEVLFCKGCCVQRHLALPLHRVKIYDGRCFVSTTLQDLGLYIQLGHPPDESCGKPVYGSRDFMVLHTNGIHPVTVLFCECDNMRHAGTHVQQLLRRELYPATITDATTCATFRLLETFHLLTLQSKIAGYDFYLTLNNLTDNTGISITWDRSKAFMQMVRQWRHIKMLKRAGRGHETGSVAATKLGELCVTCPACPQPGENLPENWRDTPDDLKYIYTLVIAIDANFRLKRRAVSSNDRDPALGSGLGYFVEDSRYREHVLKYADQKDISSCTGFRALEQANTRYNKGYAVTGVGMTVCARHSFILPNSVGDLQKGERYCNMDYIVGSTVKLRSDGTPLVLSYDIVCQWSINFEKRIKEFPKHIQIELPRGPGELRLCRLLGRLTQEARKDCTVQTEIYKMFEKKLTPENIAQWTAEVVAYEKDTSQRDLYYRETIGISEADLRLQLAEEDDKAVEEGELSLHEITPSVMLIEMLEIEEMQYVYLT</sequence>
<gene>
    <name evidence="1" type="ORF">NM688_g8110</name>
</gene>
<keyword evidence="2" id="KW-1185">Reference proteome</keyword>
<protein>
    <submittedName>
        <fullName evidence="1">Uncharacterized protein</fullName>
    </submittedName>
</protein>
<dbReference type="EMBL" id="JANHOG010002078">
    <property type="protein sequence ID" value="KAJ3527581.1"/>
    <property type="molecule type" value="Genomic_DNA"/>
</dbReference>
<dbReference type="Proteomes" id="UP001148662">
    <property type="component" value="Unassembled WGS sequence"/>
</dbReference>
<proteinExistence type="predicted"/>
<organism evidence="1 2">
    <name type="scientific">Phlebia brevispora</name>
    <dbReference type="NCBI Taxonomy" id="194682"/>
    <lineage>
        <taxon>Eukaryota</taxon>
        <taxon>Fungi</taxon>
        <taxon>Dikarya</taxon>
        <taxon>Basidiomycota</taxon>
        <taxon>Agaricomycotina</taxon>
        <taxon>Agaricomycetes</taxon>
        <taxon>Polyporales</taxon>
        <taxon>Meruliaceae</taxon>
        <taxon>Phlebia</taxon>
    </lineage>
</organism>
<comment type="caution">
    <text evidence="1">The sequence shown here is derived from an EMBL/GenBank/DDBJ whole genome shotgun (WGS) entry which is preliminary data.</text>
</comment>
<reference evidence="1" key="1">
    <citation type="submission" date="2022-07" db="EMBL/GenBank/DDBJ databases">
        <title>Genome Sequence of Phlebia brevispora.</title>
        <authorList>
            <person name="Buettner E."/>
        </authorList>
    </citation>
    <scope>NUCLEOTIDE SEQUENCE</scope>
    <source>
        <strain evidence="1">MPL23</strain>
    </source>
</reference>
<evidence type="ECO:0000313" key="1">
    <source>
        <dbReference type="EMBL" id="KAJ3527581.1"/>
    </source>
</evidence>
<accession>A0ACC1RX96</accession>